<dbReference type="Proteomes" id="UP000185687">
    <property type="component" value="Unassembled WGS sequence"/>
</dbReference>
<name>A0A1N7FXJ0_9EURY</name>
<evidence type="ECO:0000313" key="5">
    <source>
        <dbReference type="Proteomes" id="UP000185687"/>
    </source>
</evidence>
<accession>A0A1N7FXJ0</accession>
<feature type="region of interest" description="Disordered" evidence="2">
    <location>
        <begin position="611"/>
        <end position="644"/>
    </location>
</feature>
<organism evidence="4 5">
    <name type="scientific">Natronorubrum daqingense</name>
    <dbReference type="NCBI Taxonomy" id="588898"/>
    <lineage>
        <taxon>Archaea</taxon>
        <taxon>Methanobacteriati</taxon>
        <taxon>Methanobacteriota</taxon>
        <taxon>Stenosarchaea group</taxon>
        <taxon>Halobacteria</taxon>
        <taxon>Halobacteriales</taxon>
        <taxon>Natrialbaceae</taxon>
        <taxon>Natronorubrum</taxon>
    </lineage>
</organism>
<protein>
    <submittedName>
        <fullName evidence="4">Uncharacterized protein</fullName>
    </submittedName>
</protein>
<dbReference type="RefSeq" id="WP_236996026.1">
    <property type="nucleotide sequence ID" value="NZ_CP019329.1"/>
</dbReference>
<keyword evidence="1" id="KW-0175">Coiled coil</keyword>
<evidence type="ECO:0000256" key="2">
    <source>
        <dbReference type="SAM" id="MobiDB-lite"/>
    </source>
</evidence>
<feature type="transmembrane region" description="Helical" evidence="3">
    <location>
        <begin position="373"/>
        <end position="393"/>
    </location>
</feature>
<gene>
    <name evidence="4" type="ORF">SAMN05421809_3540</name>
</gene>
<evidence type="ECO:0000256" key="3">
    <source>
        <dbReference type="SAM" id="Phobius"/>
    </source>
</evidence>
<dbReference type="AlphaFoldDB" id="A0A1N7FXJ0"/>
<keyword evidence="5" id="KW-1185">Reference proteome</keyword>
<keyword evidence="3" id="KW-0812">Transmembrane</keyword>
<feature type="transmembrane region" description="Helical" evidence="3">
    <location>
        <begin position="42"/>
        <end position="62"/>
    </location>
</feature>
<sequence length="669" mass="75860">MRSRFSILDRADPETTTDGSASLLTRLSNRLFGDPRKAPRRLATLVVFVLFGIIALGFWLILNARVDTSGSSEPVMGPLLQVLTSVWTIPVLAAWFTRRWVFFKRGRYARISASVTGWTEETIKHLREEVQTTDGCTRVISSTEDTQAEIADRIDAALEGDYDDDTVDFWEEVCHADDFDLGHDDFVDDADEETDRLFELTERHGTLVDEYGRKTDRIDALLDDALEGEIDPAKILDADSDAASMVDLMDDDSQAAVNEAEALLEECKQIEQELDAIRAELDELAGSPDDRCTDAATLRENVQTGYRAAIDLSDAVHEVMADPKFEFDYSSDQHESDPANTREDREIPWRVRFHEEIKHLYLDLQSGFRTGDAALKFGVPAGITFVLQVFAVGLWTHPLVYLLFMATSSIIGLSWFWFVKRRRQRRLKSYRADTSRSHWVDCAGQFKRVETADVTAYIGFIAGRRYASYNRDEFVRKTSRTMFQHVSDECVAPSDLEHYARALAQMKPNLQGYRDNILEPEIERDLEETVRGSEDDLIAKAELAWSVIEQPTSSRIEKRLGNDPEIVREEYRYLVEEAHVLDERDVEFVDASGEVQKITLVFPADKNRLPDMSERHSQFSDRFSDRKGDPVYELPEVDPRDSLTGFVPTERAAALFDGADPAEVAEGGA</sequence>
<keyword evidence="3" id="KW-1133">Transmembrane helix</keyword>
<evidence type="ECO:0000313" key="4">
    <source>
        <dbReference type="EMBL" id="SIS05014.1"/>
    </source>
</evidence>
<proteinExistence type="predicted"/>
<dbReference type="GeneID" id="30957810"/>
<reference evidence="4 5" key="1">
    <citation type="submission" date="2017-01" db="EMBL/GenBank/DDBJ databases">
        <authorList>
            <person name="Mah S.A."/>
            <person name="Swanson W.J."/>
            <person name="Moy G.W."/>
            <person name="Vacquier V.D."/>
        </authorList>
    </citation>
    <scope>NUCLEOTIDE SEQUENCE [LARGE SCALE GENOMIC DNA]</scope>
    <source>
        <strain evidence="4 5">CGMCC 1.8909</strain>
    </source>
</reference>
<keyword evidence="3" id="KW-0472">Membrane</keyword>
<feature type="transmembrane region" description="Helical" evidence="3">
    <location>
        <begin position="399"/>
        <end position="419"/>
    </location>
</feature>
<feature type="transmembrane region" description="Helical" evidence="3">
    <location>
        <begin position="82"/>
        <end position="101"/>
    </location>
</feature>
<feature type="compositionally biased region" description="Basic and acidic residues" evidence="2">
    <location>
        <begin position="611"/>
        <end position="630"/>
    </location>
</feature>
<feature type="coiled-coil region" evidence="1">
    <location>
        <begin position="253"/>
        <end position="287"/>
    </location>
</feature>
<evidence type="ECO:0000256" key="1">
    <source>
        <dbReference type="SAM" id="Coils"/>
    </source>
</evidence>
<dbReference type="EMBL" id="FTNP01000008">
    <property type="protein sequence ID" value="SIS05014.1"/>
    <property type="molecule type" value="Genomic_DNA"/>
</dbReference>